<sequence length="799" mass="87620">MQLNIALSVALLATIPAEAYKYPEVQFANSNTYIEAFVKIPVKNFFSSGGIQSVRWLLQDSEFPRIGFMVDWVRLNFGKPGTTCVLEVPPQKGAEPFYDQRNGITNPNETSFFTLSDYTPLHFLRIGGLPANLTDAAIALLDILSHHEAYQELRDLRTPGALASSGPPFKTDGEANEMPLMHALFSGFVVPLPGLRDVSTDFYQAKCQEIIDDFARADLSESYEAGYIGIRKTLATAAAALVAAPARGYYGGFPRQELSRTESVYDTSKPEDVVAAFQDFLQRLVYDSLLDEVFAKSGATEKLEEHDLLVQAAHEYMLVILASFLHYILIITPEGQTMLAMVKQANALVPYTAIRSTLRIGNAATMINGMMRILLTKMTFNSVTSFLGITNSSDAGWNLLQTIIWTVVNWDTNTLKQRAAEIEKSSDSPSRAQRELLKSYVEKDRLEHEKCRARSEAKAEPLVVTILDEYGGKPLSGEQMPLALDYLSIQVSLQDRKKITAILCSRQPDLLTQAVRECVAAYDPVIRALHKAVDLSGTVSDFQAFLDDLLAFAPSGKNAVTASVGDFVRILRKHQSSCHRFIHQVCKNGPELSSWYKEYAGSSAAQFRADEQKENATSSPAPVGGAGKLTAALETAVLQLPEKERGQVLEECDAYASYHAHLSSTCNADMIFEAEHEPAPKKLRRTFTSPSKAETSEPSPTRPTPGPGIFLRTWQAYLNATPITPSQPGGPVRFGGDAEVITAGRVPRSGAAKDAPAKAAEDKEALDAPKCARTVELLGGRFKEILREAAKGHPARNDE</sequence>
<dbReference type="OrthoDB" id="2117459at2759"/>
<dbReference type="Pfam" id="PF12825">
    <property type="entry name" value="DUF3818"/>
    <property type="match status" value="2"/>
</dbReference>
<dbReference type="Pfam" id="PF12828">
    <property type="entry name" value="PXB"/>
    <property type="match status" value="1"/>
</dbReference>
<protein>
    <submittedName>
        <fullName evidence="5">Uncharacterized protein</fullName>
    </submittedName>
</protein>
<dbReference type="GO" id="GO:0035091">
    <property type="term" value="F:phosphatidylinositol binding"/>
    <property type="evidence" value="ECO:0007669"/>
    <property type="project" value="TreeGrafter"/>
</dbReference>
<dbReference type="InterPro" id="IPR047168">
    <property type="entry name" value="LEC1-like"/>
</dbReference>
<feature type="compositionally biased region" description="Basic and acidic residues" evidence="1">
    <location>
        <begin position="755"/>
        <end position="766"/>
    </location>
</feature>
<comment type="caution">
    <text evidence="5">The sequence shown here is derived from an EMBL/GenBank/DDBJ whole genome shotgun (WGS) entry which is preliminary data.</text>
</comment>
<feature type="chain" id="PRO_5013370173" evidence="2">
    <location>
        <begin position="20"/>
        <end position="799"/>
    </location>
</feature>
<dbReference type="AlphaFoldDB" id="A0A218Z4Z9"/>
<dbReference type="InterPro" id="IPR024554">
    <property type="entry name" value="LEC1-like_C"/>
</dbReference>
<keyword evidence="6" id="KW-1185">Reference proteome</keyword>
<name>A0A218Z4Z9_9HELO</name>
<organism evidence="5 6">
    <name type="scientific">Diplocarpon coronariae</name>
    <dbReference type="NCBI Taxonomy" id="2795749"/>
    <lineage>
        <taxon>Eukaryota</taxon>
        <taxon>Fungi</taxon>
        <taxon>Dikarya</taxon>
        <taxon>Ascomycota</taxon>
        <taxon>Pezizomycotina</taxon>
        <taxon>Leotiomycetes</taxon>
        <taxon>Helotiales</taxon>
        <taxon>Drepanopezizaceae</taxon>
        <taxon>Diplocarpon</taxon>
    </lineage>
</organism>
<accession>A0A218Z4Z9</accession>
<feature type="region of interest" description="Disordered" evidence="1">
    <location>
        <begin position="681"/>
        <end position="707"/>
    </location>
</feature>
<evidence type="ECO:0000313" key="6">
    <source>
        <dbReference type="Proteomes" id="UP000242519"/>
    </source>
</evidence>
<evidence type="ECO:0000259" key="4">
    <source>
        <dbReference type="Pfam" id="PF12828"/>
    </source>
</evidence>
<dbReference type="Proteomes" id="UP000242519">
    <property type="component" value="Unassembled WGS sequence"/>
</dbReference>
<dbReference type="PANTHER" id="PTHR47185:SF2">
    <property type="entry name" value="FUNGAL PROTEIN"/>
    <property type="match status" value="1"/>
</dbReference>
<evidence type="ECO:0000256" key="2">
    <source>
        <dbReference type="SAM" id="SignalP"/>
    </source>
</evidence>
<dbReference type="EMBL" id="MZNU01000218">
    <property type="protein sequence ID" value="OWP02670.1"/>
    <property type="molecule type" value="Genomic_DNA"/>
</dbReference>
<gene>
    <name evidence="5" type="ORF">B2J93_6635</name>
</gene>
<dbReference type="PANTHER" id="PTHR47185">
    <property type="entry name" value="PX DOMAIN-CONTAINING PROTEIN YPR097W"/>
    <property type="match status" value="1"/>
</dbReference>
<feature type="signal peptide" evidence="2">
    <location>
        <begin position="1"/>
        <end position="19"/>
    </location>
</feature>
<evidence type="ECO:0000313" key="5">
    <source>
        <dbReference type="EMBL" id="OWP02670.1"/>
    </source>
</evidence>
<dbReference type="InParanoid" id="A0A218Z4Z9"/>
<feature type="domain" description="PX-associated" evidence="4">
    <location>
        <begin position="138"/>
        <end position="244"/>
    </location>
</feature>
<evidence type="ECO:0000256" key="1">
    <source>
        <dbReference type="SAM" id="MobiDB-lite"/>
    </source>
</evidence>
<dbReference type="STRING" id="503106.A0A218Z4Z9"/>
<proteinExistence type="predicted"/>
<feature type="domain" description="PX" evidence="3">
    <location>
        <begin position="485"/>
        <end position="598"/>
    </location>
</feature>
<evidence type="ECO:0000259" key="3">
    <source>
        <dbReference type="Pfam" id="PF12825"/>
    </source>
</evidence>
<dbReference type="InterPro" id="IPR024555">
    <property type="entry name" value="PX-associated"/>
</dbReference>
<keyword evidence="2" id="KW-0732">Signal</keyword>
<reference evidence="5 6" key="1">
    <citation type="submission" date="2017-04" db="EMBL/GenBank/DDBJ databases">
        <title>Draft genome sequence of Marssonina coronaria NL1: causal agent of apple blotch.</title>
        <authorList>
            <person name="Cheng Q."/>
        </authorList>
    </citation>
    <scope>NUCLEOTIDE SEQUENCE [LARGE SCALE GENOMIC DNA]</scope>
    <source>
        <strain evidence="5 6">NL1</strain>
    </source>
</reference>
<feature type="region of interest" description="Disordered" evidence="1">
    <location>
        <begin position="745"/>
        <end position="766"/>
    </location>
</feature>
<feature type="domain" description="PX" evidence="3">
    <location>
        <begin position="290"/>
        <end position="480"/>
    </location>
</feature>